<dbReference type="SUPFAM" id="SSF55031">
    <property type="entry name" value="Bacterial exopeptidase dimerisation domain"/>
    <property type="match status" value="1"/>
</dbReference>
<dbReference type="InterPro" id="IPR036264">
    <property type="entry name" value="Bact_exopeptidase_dim_dom"/>
</dbReference>
<dbReference type="NCBIfam" id="TIGR01891">
    <property type="entry name" value="amidohydrolases"/>
    <property type="match status" value="1"/>
</dbReference>
<dbReference type="InterPro" id="IPR017439">
    <property type="entry name" value="Amidohydrolase"/>
</dbReference>
<gene>
    <name evidence="3" type="ORF">H0485_12890</name>
</gene>
<evidence type="ECO:0000313" key="3">
    <source>
        <dbReference type="EMBL" id="MCB5410892.1"/>
    </source>
</evidence>
<dbReference type="Pfam" id="PF07687">
    <property type="entry name" value="M20_dimer"/>
    <property type="match status" value="1"/>
</dbReference>
<sequence length="387" mass="40994">MREAKDALAWLAQNHDRFCAIRRAFHQTPEIGFDEVATAKTLAAHLAALGCVISRPIGGTGFVATLHGGPGRAVALRTDMDALPQSEETGLAYASQNPGRMHACGHDGHMTLMLATAELLAAAGPLPGPVHFICQPAEELGQGADRMIADGLFDEIDPALTFGYHNWPQLPVGVVSARAGAIMAAYREIRFSLTGRGGHAALPQLSDDIYGALAALITRMNARMRTELAGTAFAFTRNLSGTAANIIPDRLGASASFRFVSPEQGEQAGVIAEDVAREIAAGFGISVSAEVTRVFNLTRNDAAATALVAEVVGASAGDLIWQEAPSASMVAEDFGTMIEDRPGCYFWLGAGMERGSLHNSRFDFNEALLLTAPQLLADLLRKALERV</sequence>
<dbReference type="InterPro" id="IPR002933">
    <property type="entry name" value="Peptidase_M20"/>
</dbReference>
<name>A0ABS8CNE2_9RHOB</name>
<dbReference type="RefSeq" id="WP_226936187.1">
    <property type="nucleotide sequence ID" value="NZ_JACDXX010000011.1"/>
</dbReference>
<keyword evidence="4" id="KW-1185">Reference proteome</keyword>
<dbReference type="Proteomes" id="UP001198571">
    <property type="component" value="Unassembled WGS sequence"/>
</dbReference>
<reference evidence="3 4" key="1">
    <citation type="submission" date="2020-07" db="EMBL/GenBank/DDBJ databases">
        <title>Pseudogemmobacter sp. nov., isolated from poultry manure in Taiwan.</title>
        <authorList>
            <person name="Lin S.-Y."/>
            <person name="Tang Y.-S."/>
            <person name="Young C.-C."/>
        </authorList>
    </citation>
    <scope>NUCLEOTIDE SEQUENCE [LARGE SCALE GENOMIC DNA]</scope>
    <source>
        <strain evidence="3 4">CC-YST710</strain>
    </source>
</reference>
<dbReference type="Gene3D" id="3.30.70.360">
    <property type="match status" value="1"/>
</dbReference>
<keyword evidence="1" id="KW-0378">Hydrolase</keyword>
<dbReference type="PANTHER" id="PTHR11014:SF63">
    <property type="entry name" value="METALLOPEPTIDASE, PUTATIVE (AFU_ORTHOLOGUE AFUA_6G09600)-RELATED"/>
    <property type="match status" value="1"/>
</dbReference>
<dbReference type="InterPro" id="IPR011650">
    <property type="entry name" value="Peptidase_M20_dimer"/>
</dbReference>
<accession>A0ABS8CNE2</accession>
<dbReference type="SUPFAM" id="SSF53187">
    <property type="entry name" value="Zn-dependent exopeptidases"/>
    <property type="match status" value="1"/>
</dbReference>
<proteinExistence type="predicted"/>
<protein>
    <submittedName>
        <fullName evidence="3">Amidohydrolase</fullName>
    </submittedName>
</protein>
<dbReference type="PIRSF" id="PIRSF005962">
    <property type="entry name" value="Pept_M20D_amidohydro"/>
    <property type="match status" value="1"/>
</dbReference>
<dbReference type="PANTHER" id="PTHR11014">
    <property type="entry name" value="PEPTIDASE M20 FAMILY MEMBER"/>
    <property type="match status" value="1"/>
</dbReference>
<feature type="domain" description="Peptidase M20 dimerisation" evidence="2">
    <location>
        <begin position="191"/>
        <end position="268"/>
    </location>
</feature>
<evidence type="ECO:0000259" key="2">
    <source>
        <dbReference type="Pfam" id="PF07687"/>
    </source>
</evidence>
<dbReference type="Gene3D" id="3.40.630.10">
    <property type="entry name" value="Zn peptidases"/>
    <property type="match status" value="1"/>
</dbReference>
<evidence type="ECO:0000256" key="1">
    <source>
        <dbReference type="ARBA" id="ARBA00022801"/>
    </source>
</evidence>
<comment type="caution">
    <text evidence="3">The sequence shown here is derived from an EMBL/GenBank/DDBJ whole genome shotgun (WGS) entry which is preliminary data.</text>
</comment>
<dbReference type="EMBL" id="JACDXX010000011">
    <property type="protein sequence ID" value="MCB5410892.1"/>
    <property type="molecule type" value="Genomic_DNA"/>
</dbReference>
<evidence type="ECO:0000313" key="4">
    <source>
        <dbReference type="Proteomes" id="UP001198571"/>
    </source>
</evidence>
<organism evidence="3 4">
    <name type="scientific">Pseudogemmobacter faecipullorum</name>
    <dbReference type="NCBI Taxonomy" id="2755041"/>
    <lineage>
        <taxon>Bacteria</taxon>
        <taxon>Pseudomonadati</taxon>
        <taxon>Pseudomonadota</taxon>
        <taxon>Alphaproteobacteria</taxon>
        <taxon>Rhodobacterales</taxon>
        <taxon>Paracoccaceae</taxon>
        <taxon>Pseudogemmobacter</taxon>
    </lineage>
</organism>
<dbReference type="Pfam" id="PF01546">
    <property type="entry name" value="Peptidase_M20"/>
    <property type="match status" value="1"/>
</dbReference>